<organism evidence="2 3">
    <name type="scientific">Blyttiomyces helicus</name>
    <dbReference type="NCBI Taxonomy" id="388810"/>
    <lineage>
        <taxon>Eukaryota</taxon>
        <taxon>Fungi</taxon>
        <taxon>Fungi incertae sedis</taxon>
        <taxon>Chytridiomycota</taxon>
        <taxon>Chytridiomycota incertae sedis</taxon>
        <taxon>Chytridiomycetes</taxon>
        <taxon>Chytridiomycetes incertae sedis</taxon>
        <taxon>Blyttiomyces</taxon>
    </lineage>
</organism>
<sequence length="262" mass="28465">MTDDPAPDARQKAALSAAFCSAACALPKSIDLAAMFTMRLWLEKAGSSDAARIAAHPSHSFIPPPFSLPLPTLVTLLPGRNECVFSPLPRSTLYELPPTPPPSPPTTPPSPLAPPPHQPRPYHCNPCAEPTRSPGEDISSGQLRECLRTFLKRTLQHTRLSTQCLFFALLLLVRLKRASSARRTSPHPTALFRILGVAISLADIVFNDLSVPVQTWTNVMELALHEVVKMKAEFLQAVGFDLSQTGHAGFLDGVIFPLLRGV</sequence>
<dbReference type="CDD" id="cd20557">
    <property type="entry name" value="CYCLIN_ScPCL1-like"/>
    <property type="match status" value="1"/>
</dbReference>
<dbReference type="AlphaFoldDB" id="A0A4P9WQ05"/>
<name>A0A4P9WQ05_9FUNG</name>
<dbReference type="Pfam" id="PF08613">
    <property type="entry name" value="Cyclin"/>
    <property type="match status" value="1"/>
</dbReference>
<evidence type="ECO:0008006" key="4">
    <source>
        <dbReference type="Google" id="ProtNLM"/>
    </source>
</evidence>
<dbReference type="Proteomes" id="UP000269721">
    <property type="component" value="Unassembled WGS sequence"/>
</dbReference>
<evidence type="ECO:0000256" key="1">
    <source>
        <dbReference type="SAM" id="MobiDB-lite"/>
    </source>
</evidence>
<keyword evidence="3" id="KW-1185">Reference proteome</keyword>
<dbReference type="EMBL" id="KZ994091">
    <property type="protein sequence ID" value="RKO93858.1"/>
    <property type="molecule type" value="Genomic_DNA"/>
</dbReference>
<dbReference type="OrthoDB" id="244495at2759"/>
<dbReference type="Gene3D" id="1.10.472.10">
    <property type="entry name" value="Cyclin-like"/>
    <property type="match status" value="1"/>
</dbReference>
<protein>
    <recommendedName>
        <fullName evidence="4">Cyclin N-terminal domain-containing protein</fullName>
    </recommendedName>
</protein>
<gene>
    <name evidence="2" type="ORF">BDK51DRAFT_32940</name>
</gene>
<evidence type="ECO:0000313" key="2">
    <source>
        <dbReference type="EMBL" id="RKO93858.1"/>
    </source>
</evidence>
<reference evidence="3" key="1">
    <citation type="journal article" date="2018" name="Nat. Microbiol.">
        <title>Leveraging single-cell genomics to expand the fungal tree of life.</title>
        <authorList>
            <person name="Ahrendt S.R."/>
            <person name="Quandt C.A."/>
            <person name="Ciobanu D."/>
            <person name="Clum A."/>
            <person name="Salamov A."/>
            <person name="Andreopoulos B."/>
            <person name="Cheng J.F."/>
            <person name="Woyke T."/>
            <person name="Pelin A."/>
            <person name="Henrissat B."/>
            <person name="Reynolds N.K."/>
            <person name="Benny G.L."/>
            <person name="Smith M.E."/>
            <person name="James T.Y."/>
            <person name="Grigoriev I.V."/>
        </authorList>
    </citation>
    <scope>NUCLEOTIDE SEQUENCE [LARGE SCALE GENOMIC DNA]</scope>
</reference>
<dbReference type="InterPro" id="IPR013922">
    <property type="entry name" value="Cyclin_PHO80-like"/>
</dbReference>
<feature type="region of interest" description="Disordered" evidence="1">
    <location>
        <begin position="94"/>
        <end position="139"/>
    </location>
</feature>
<accession>A0A4P9WQ05</accession>
<evidence type="ECO:0000313" key="3">
    <source>
        <dbReference type="Proteomes" id="UP000269721"/>
    </source>
</evidence>
<proteinExistence type="predicted"/>
<feature type="compositionally biased region" description="Pro residues" evidence="1">
    <location>
        <begin position="97"/>
        <end position="119"/>
    </location>
</feature>
<dbReference type="GO" id="GO:0019901">
    <property type="term" value="F:protein kinase binding"/>
    <property type="evidence" value="ECO:0007669"/>
    <property type="project" value="InterPro"/>
</dbReference>